<dbReference type="Proteomes" id="UP000318431">
    <property type="component" value="Unassembled WGS sequence"/>
</dbReference>
<dbReference type="EMBL" id="VLLB01000011">
    <property type="protein sequence ID" value="TWI61467.1"/>
    <property type="molecule type" value="Genomic_DNA"/>
</dbReference>
<evidence type="ECO:0000313" key="4">
    <source>
        <dbReference type="Proteomes" id="UP000318431"/>
    </source>
</evidence>
<keyword evidence="1" id="KW-0472">Membrane</keyword>
<dbReference type="AlphaFoldDB" id="A0A562QXG1"/>
<evidence type="ECO:0000256" key="1">
    <source>
        <dbReference type="SAM" id="Phobius"/>
    </source>
</evidence>
<proteinExistence type="predicted"/>
<comment type="caution">
    <text evidence="3">The sequence shown here is derived from an EMBL/GenBank/DDBJ whole genome shotgun (WGS) entry which is preliminary data.</text>
</comment>
<organism evidence="3 4">
    <name type="scientific">Pseudoduganella lurida</name>
    <dbReference type="NCBI Taxonomy" id="1036180"/>
    <lineage>
        <taxon>Bacteria</taxon>
        <taxon>Pseudomonadati</taxon>
        <taxon>Pseudomonadota</taxon>
        <taxon>Betaproteobacteria</taxon>
        <taxon>Burkholderiales</taxon>
        <taxon>Oxalobacteraceae</taxon>
        <taxon>Telluria group</taxon>
        <taxon>Pseudoduganella</taxon>
    </lineage>
</organism>
<keyword evidence="1" id="KW-1133">Transmembrane helix</keyword>
<protein>
    <recommendedName>
        <fullName evidence="5">PEP-CTERM sorting domain-containing protein</fullName>
    </recommendedName>
</protein>
<feature type="signal peptide" evidence="2">
    <location>
        <begin position="1"/>
        <end position="21"/>
    </location>
</feature>
<evidence type="ECO:0000256" key="2">
    <source>
        <dbReference type="SAM" id="SignalP"/>
    </source>
</evidence>
<evidence type="ECO:0000313" key="3">
    <source>
        <dbReference type="EMBL" id="TWI61467.1"/>
    </source>
</evidence>
<keyword evidence="1" id="KW-0812">Transmembrane</keyword>
<name>A0A562QXG1_9BURK</name>
<keyword evidence="2" id="KW-0732">Signal</keyword>
<dbReference type="RefSeq" id="WP_145652297.1">
    <property type="nucleotide sequence ID" value="NZ_VLLB01000011.1"/>
</dbReference>
<gene>
    <name evidence="3" type="ORF">IP91_04547</name>
</gene>
<feature type="chain" id="PRO_5021699844" description="PEP-CTERM sorting domain-containing protein" evidence="2">
    <location>
        <begin position="22"/>
        <end position="120"/>
    </location>
</feature>
<evidence type="ECO:0008006" key="5">
    <source>
        <dbReference type="Google" id="ProtNLM"/>
    </source>
</evidence>
<reference evidence="3 4" key="1">
    <citation type="journal article" date="2015" name="Stand. Genomic Sci.">
        <title>Genomic Encyclopedia of Bacterial and Archaeal Type Strains, Phase III: the genomes of soil and plant-associated and newly described type strains.</title>
        <authorList>
            <person name="Whitman W.B."/>
            <person name="Woyke T."/>
            <person name="Klenk H.P."/>
            <person name="Zhou Y."/>
            <person name="Lilburn T.G."/>
            <person name="Beck B.J."/>
            <person name="De Vos P."/>
            <person name="Vandamme P."/>
            <person name="Eisen J.A."/>
            <person name="Garrity G."/>
            <person name="Hugenholtz P."/>
            <person name="Kyrpides N.C."/>
        </authorList>
    </citation>
    <scope>NUCLEOTIDE SEQUENCE [LARGE SCALE GENOMIC DNA]</scope>
    <source>
        <strain evidence="3 4">CGMCC 1.10822</strain>
    </source>
</reference>
<accession>A0A562QXG1</accession>
<keyword evidence="4" id="KW-1185">Reference proteome</keyword>
<feature type="transmembrane region" description="Helical" evidence="1">
    <location>
        <begin position="94"/>
        <end position="110"/>
    </location>
</feature>
<sequence>MKRVLITVTAALALHAAPVFARNVPTFAMPASALAVAFSANVAMGQFDAGTRLTAAPHQVFATAAATPAWAGNAEARTGTAALAGTKPPRAAEISAPMLLGAGAVVLLLSRRRRVDNAVR</sequence>